<feature type="chain" id="PRO_5045687887" evidence="13">
    <location>
        <begin position="24"/>
        <end position="843"/>
    </location>
</feature>
<keyword evidence="8 12" id="KW-0798">TonB box</keyword>
<evidence type="ECO:0000256" key="1">
    <source>
        <dbReference type="ARBA" id="ARBA00004571"/>
    </source>
</evidence>
<keyword evidence="4" id="KW-0410">Iron transport</keyword>
<keyword evidence="10 11" id="KW-0998">Cell outer membrane</keyword>
<evidence type="ECO:0000259" key="14">
    <source>
        <dbReference type="Pfam" id="PF00593"/>
    </source>
</evidence>
<proteinExistence type="inferred from homology"/>
<comment type="caution">
    <text evidence="16">The sequence shown here is derived from an EMBL/GenBank/DDBJ whole genome shotgun (WGS) entry which is preliminary data.</text>
</comment>
<keyword evidence="13" id="KW-0732">Signal</keyword>
<dbReference type="InterPro" id="IPR037066">
    <property type="entry name" value="Plug_dom_sf"/>
</dbReference>
<evidence type="ECO:0000256" key="7">
    <source>
        <dbReference type="ARBA" id="ARBA00023065"/>
    </source>
</evidence>
<gene>
    <name evidence="16" type="ORF">WG900_10725</name>
</gene>
<name>A0ABU8S8X6_9SPHN</name>
<feature type="domain" description="TonB-dependent receptor-like beta-barrel" evidence="14">
    <location>
        <begin position="305"/>
        <end position="781"/>
    </location>
</feature>
<evidence type="ECO:0000313" key="16">
    <source>
        <dbReference type="EMBL" id="MEJ6010393.1"/>
    </source>
</evidence>
<dbReference type="Pfam" id="PF07715">
    <property type="entry name" value="Plug"/>
    <property type="match status" value="1"/>
</dbReference>
<evidence type="ECO:0000256" key="2">
    <source>
        <dbReference type="ARBA" id="ARBA00022448"/>
    </source>
</evidence>
<comment type="similarity">
    <text evidence="11 12">Belongs to the TonB-dependent receptor family.</text>
</comment>
<dbReference type="InterPro" id="IPR039426">
    <property type="entry name" value="TonB-dep_rcpt-like"/>
</dbReference>
<dbReference type="InterPro" id="IPR000531">
    <property type="entry name" value="Beta-barrel_TonB"/>
</dbReference>
<keyword evidence="9 11" id="KW-0472">Membrane</keyword>
<evidence type="ECO:0000259" key="15">
    <source>
        <dbReference type="Pfam" id="PF07715"/>
    </source>
</evidence>
<evidence type="ECO:0000256" key="5">
    <source>
        <dbReference type="ARBA" id="ARBA00022692"/>
    </source>
</evidence>
<dbReference type="InterPro" id="IPR036942">
    <property type="entry name" value="Beta-barrel_TonB_sf"/>
</dbReference>
<evidence type="ECO:0000256" key="11">
    <source>
        <dbReference type="PROSITE-ProRule" id="PRU01360"/>
    </source>
</evidence>
<keyword evidence="6" id="KW-0408">Iron</keyword>
<evidence type="ECO:0000256" key="10">
    <source>
        <dbReference type="ARBA" id="ARBA00023237"/>
    </source>
</evidence>
<keyword evidence="2 11" id="KW-0813">Transport</keyword>
<dbReference type="EMBL" id="JBBHJY010000005">
    <property type="protein sequence ID" value="MEJ6010393.1"/>
    <property type="molecule type" value="Genomic_DNA"/>
</dbReference>
<keyword evidence="3 11" id="KW-1134">Transmembrane beta strand</keyword>
<evidence type="ECO:0000256" key="13">
    <source>
        <dbReference type="SAM" id="SignalP"/>
    </source>
</evidence>
<keyword evidence="7" id="KW-0406">Ion transport</keyword>
<dbReference type="PANTHER" id="PTHR32552">
    <property type="entry name" value="FERRICHROME IRON RECEPTOR-RELATED"/>
    <property type="match status" value="1"/>
</dbReference>
<keyword evidence="16" id="KW-0675">Receptor</keyword>
<evidence type="ECO:0000313" key="17">
    <source>
        <dbReference type="Proteomes" id="UP001379235"/>
    </source>
</evidence>
<dbReference type="PANTHER" id="PTHR32552:SF81">
    <property type="entry name" value="TONB-DEPENDENT OUTER MEMBRANE RECEPTOR"/>
    <property type="match status" value="1"/>
</dbReference>
<evidence type="ECO:0000256" key="9">
    <source>
        <dbReference type="ARBA" id="ARBA00023136"/>
    </source>
</evidence>
<dbReference type="RefSeq" id="WP_339967010.1">
    <property type="nucleotide sequence ID" value="NZ_JBBHJY010000005.1"/>
</dbReference>
<dbReference type="Proteomes" id="UP001379235">
    <property type="component" value="Unassembled WGS sequence"/>
</dbReference>
<dbReference type="Pfam" id="PF00593">
    <property type="entry name" value="TonB_dep_Rec_b-barrel"/>
    <property type="match status" value="1"/>
</dbReference>
<evidence type="ECO:0000256" key="3">
    <source>
        <dbReference type="ARBA" id="ARBA00022452"/>
    </source>
</evidence>
<keyword evidence="5 11" id="KW-0812">Transmembrane</keyword>
<evidence type="ECO:0000256" key="12">
    <source>
        <dbReference type="RuleBase" id="RU003357"/>
    </source>
</evidence>
<sequence length="843" mass="90738">MRVLRSMALAGISLLAISAPAFGQTADNSEDEGFNDDTIIVQARRRDESVQDVPLVVNAVTSEQLGKLNIRDVREITSVVPGLSLVSNSNGIGSSSSMRGVNHDVNVSGNNGTIQYYVNNSPASSNLALQAIFDISMISVERGPQGTLRGRSTPSGAINIDWRKPNMSEPGASISLTGGSGHTRNVQFGVGVPIIKDMLAIRVAGLVDENQGNRVFSVNNTTLPKVKTEAIRASAAFEPTDWFKAGVTYQGMRFKALQYDQVESMSQVVSGFALPAAQQSITANIAPFGVPSLGTSPAGNYGTITLADRKAVMFTPRYVETNFQFWQWNAEVNFAGQRLIYVGSDTQTQFHPTTNSDPGAIWPTLVLQQDTRTSSSDRTHEIRLQNDERVAGIFDYVIGYFNQKGGSTTELTSQTVLEGYAPIFAGSGNLQLFKVANIVNATPIYLAPGTGKESSFFGNITAHIGEATEISGGLRRINFKNNALGLYISCTPATFAAGSCTVTPNTNNNYDINKTVYSASIRHKFTDDIMVYAATGSSARPPVRAIGNFSIAYSPLELIHTTFGAETSKSYEVGFKTAWMDRKVRFNATYYHQDFQNYPYRAAGAGVYYVNINSSNQANRSRFNFISAVPVKVDGVEAELALNPMDGLSIGTTLNWSKSVIDKSAKIACTDVNKDGIPDTAVPTLAQMQAAYGTEHLAQCGAQGSATFLPEWSGTVQAEYNAKLTDGLDGYVRGLFAWKGSTRGDEFNAYDDVGTYGLLNLYAGLRAPDGSWEVGGYVKNVGNVTRLASGDGSPLDSSTTLLRVSPGNPLPFGSQTYSSYYRGVSVTPPREFGVSMRFALGAR</sequence>
<protein>
    <submittedName>
        <fullName evidence="16">TonB-dependent receptor</fullName>
    </submittedName>
</protein>
<feature type="signal peptide" evidence="13">
    <location>
        <begin position="1"/>
        <end position="23"/>
    </location>
</feature>
<reference evidence="16 17" key="1">
    <citation type="submission" date="2024-03" db="EMBL/GenBank/DDBJ databases">
        <authorList>
            <person name="Jo J.-H."/>
        </authorList>
    </citation>
    <scope>NUCLEOTIDE SEQUENCE [LARGE SCALE GENOMIC DNA]</scope>
    <source>
        <strain evidence="16 17">AS3R-12</strain>
    </source>
</reference>
<dbReference type="InterPro" id="IPR012910">
    <property type="entry name" value="Plug_dom"/>
</dbReference>
<dbReference type="Gene3D" id="2.40.170.20">
    <property type="entry name" value="TonB-dependent receptor, beta-barrel domain"/>
    <property type="match status" value="1"/>
</dbReference>
<dbReference type="SUPFAM" id="SSF56935">
    <property type="entry name" value="Porins"/>
    <property type="match status" value="1"/>
</dbReference>
<organism evidence="16 17">
    <name type="scientific">Novosphingobium aquae</name>
    <dbReference type="NCBI Taxonomy" id="3133435"/>
    <lineage>
        <taxon>Bacteria</taxon>
        <taxon>Pseudomonadati</taxon>
        <taxon>Pseudomonadota</taxon>
        <taxon>Alphaproteobacteria</taxon>
        <taxon>Sphingomonadales</taxon>
        <taxon>Sphingomonadaceae</taxon>
        <taxon>Novosphingobium</taxon>
    </lineage>
</organism>
<evidence type="ECO:0000256" key="4">
    <source>
        <dbReference type="ARBA" id="ARBA00022496"/>
    </source>
</evidence>
<dbReference type="PROSITE" id="PS52016">
    <property type="entry name" value="TONB_DEPENDENT_REC_3"/>
    <property type="match status" value="1"/>
</dbReference>
<dbReference type="Gene3D" id="2.170.130.10">
    <property type="entry name" value="TonB-dependent receptor, plug domain"/>
    <property type="match status" value="1"/>
</dbReference>
<evidence type="ECO:0000256" key="6">
    <source>
        <dbReference type="ARBA" id="ARBA00023004"/>
    </source>
</evidence>
<feature type="domain" description="TonB-dependent receptor plug" evidence="15">
    <location>
        <begin position="50"/>
        <end position="157"/>
    </location>
</feature>
<keyword evidence="17" id="KW-1185">Reference proteome</keyword>
<comment type="subcellular location">
    <subcellularLocation>
        <location evidence="1 11">Cell outer membrane</location>
        <topology evidence="1 11">Multi-pass membrane protein</topology>
    </subcellularLocation>
</comment>
<evidence type="ECO:0000256" key="8">
    <source>
        <dbReference type="ARBA" id="ARBA00023077"/>
    </source>
</evidence>
<accession>A0ABU8S8X6</accession>